<keyword evidence="5" id="KW-0732">Signal</keyword>
<reference evidence="7 8" key="1">
    <citation type="submission" date="2019-03" db="EMBL/GenBank/DDBJ databases">
        <title>Genomic Encyclopedia of Archaeal and Bacterial Type Strains, Phase II (KMG-II): from individual species to whole genera.</title>
        <authorList>
            <person name="Goeker M."/>
        </authorList>
    </citation>
    <scope>NUCLEOTIDE SEQUENCE [LARGE SCALE GENOMIC DNA]</scope>
    <source>
        <strain evidence="7 8">RL-C</strain>
    </source>
</reference>
<dbReference type="InterPro" id="IPR050301">
    <property type="entry name" value="NTE"/>
</dbReference>
<evidence type="ECO:0000256" key="3">
    <source>
        <dbReference type="ARBA" id="ARBA00023098"/>
    </source>
</evidence>
<comment type="caution">
    <text evidence="7">The sequence shown here is derived from an EMBL/GenBank/DDBJ whole genome shotgun (WGS) entry which is preliminary data.</text>
</comment>
<dbReference type="Pfam" id="PF01734">
    <property type="entry name" value="Patatin"/>
    <property type="match status" value="1"/>
</dbReference>
<keyword evidence="3 4" id="KW-0443">Lipid metabolism</keyword>
<dbReference type="GO" id="GO:0016787">
    <property type="term" value="F:hydrolase activity"/>
    <property type="evidence" value="ECO:0007669"/>
    <property type="project" value="UniProtKB-UniRule"/>
</dbReference>
<dbReference type="InterPro" id="IPR016035">
    <property type="entry name" value="Acyl_Trfase/lysoPLipase"/>
</dbReference>
<feature type="chain" id="PRO_5020754676" evidence="5">
    <location>
        <begin position="21"/>
        <end position="770"/>
    </location>
</feature>
<proteinExistence type="predicted"/>
<feature type="domain" description="PNPLA" evidence="6">
    <location>
        <begin position="28"/>
        <end position="218"/>
    </location>
</feature>
<evidence type="ECO:0000256" key="4">
    <source>
        <dbReference type="PROSITE-ProRule" id="PRU01161"/>
    </source>
</evidence>
<evidence type="ECO:0000256" key="5">
    <source>
        <dbReference type="SAM" id="SignalP"/>
    </source>
</evidence>
<evidence type="ECO:0000256" key="2">
    <source>
        <dbReference type="ARBA" id="ARBA00022963"/>
    </source>
</evidence>
<dbReference type="PROSITE" id="PS51635">
    <property type="entry name" value="PNPLA"/>
    <property type="match status" value="1"/>
</dbReference>
<feature type="active site" description="Proton acceptor" evidence="4">
    <location>
        <position position="205"/>
    </location>
</feature>
<dbReference type="InterPro" id="IPR002641">
    <property type="entry name" value="PNPLA_dom"/>
</dbReference>
<evidence type="ECO:0000313" key="8">
    <source>
        <dbReference type="Proteomes" id="UP000294830"/>
    </source>
</evidence>
<dbReference type="SUPFAM" id="SSF52151">
    <property type="entry name" value="FabD/lysophospholipase-like"/>
    <property type="match status" value="1"/>
</dbReference>
<feature type="short sequence motif" description="GXSXG" evidence="4">
    <location>
        <begin position="59"/>
        <end position="63"/>
    </location>
</feature>
<dbReference type="Proteomes" id="UP000294830">
    <property type="component" value="Unassembled WGS sequence"/>
</dbReference>
<keyword evidence="8" id="KW-1185">Reference proteome</keyword>
<accession>A0A4R2E5U9</accession>
<dbReference type="EMBL" id="SLWB01000022">
    <property type="protein sequence ID" value="TCN61712.1"/>
    <property type="molecule type" value="Genomic_DNA"/>
</dbReference>
<dbReference type="AlphaFoldDB" id="A0A4R2E5U9"/>
<dbReference type="GO" id="GO:0016042">
    <property type="term" value="P:lipid catabolic process"/>
    <property type="evidence" value="ECO:0007669"/>
    <property type="project" value="UniProtKB-UniRule"/>
</dbReference>
<dbReference type="PANTHER" id="PTHR14226:SF76">
    <property type="entry name" value="NTE FAMILY PROTEIN RSSA"/>
    <property type="match status" value="1"/>
</dbReference>
<feature type="short sequence motif" description="GXGXXG" evidence="4">
    <location>
        <begin position="32"/>
        <end position="37"/>
    </location>
</feature>
<protein>
    <submittedName>
        <fullName evidence="7">NTE family protein</fullName>
    </submittedName>
</protein>
<dbReference type="PANTHER" id="PTHR14226">
    <property type="entry name" value="NEUROPATHY TARGET ESTERASE/SWISS CHEESE D.MELANOGASTER"/>
    <property type="match status" value="1"/>
</dbReference>
<evidence type="ECO:0000256" key="1">
    <source>
        <dbReference type="ARBA" id="ARBA00022801"/>
    </source>
</evidence>
<organism evidence="7 8">
    <name type="scientific">Acetobacteroides hydrogenigenes</name>
    <dbReference type="NCBI Taxonomy" id="979970"/>
    <lineage>
        <taxon>Bacteria</taxon>
        <taxon>Pseudomonadati</taxon>
        <taxon>Bacteroidota</taxon>
        <taxon>Bacteroidia</taxon>
        <taxon>Bacteroidales</taxon>
        <taxon>Rikenellaceae</taxon>
        <taxon>Acetobacteroides</taxon>
    </lineage>
</organism>
<feature type="short sequence motif" description="DGA/G" evidence="4">
    <location>
        <begin position="205"/>
        <end position="207"/>
    </location>
</feature>
<dbReference type="Pfam" id="PF19143">
    <property type="entry name" value="Omp85_2"/>
    <property type="match status" value="1"/>
</dbReference>
<dbReference type="OrthoDB" id="9770965at2"/>
<evidence type="ECO:0000259" key="6">
    <source>
        <dbReference type="PROSITE" id="PS51635"/>
    </source>
</evidence>
<evidence type="ECO:0000313" key="7">
    <source>
        <dbReference type="EMBL" id="TCN61712.1"/>
    </source>
</evidence>
<dbReference type="Gene3D" id="2.40.160.50">
    <property type="entry name" value="membrane protein fhac: a member of the omp85/tpsb transporter family"/>
    <property type="match status" value="1"/>
</dbReference>
<sequence>MKRLILLILFFSVAAFCAEAQRSPKVGLVLSGGGAKGFAHIGLLRLIDSLNIKVDYITGTSMGSVMGGLYAAGYSADSIKKIVLSQNWSLIVSNKVALSAISADVKDEYGRYIYELPVDMRGSALASALVEGQFMSNMLSFYTYPVRTVTSFDSLPIPFRCVSTDLLTGEKCVLSKGSLPLAIRASLAIPSVFSPVYYDGRLMVDGGVVRNFPVEEVKQMGADIVIGGHTGFRTFNEEEVRKPMNQAIQSFAFNAINDFNEQRKMVDVLVDFNNVLGDYTAADFGKFKDIIRLGEEEARKLLPDLIAIARAQQADSLRSNSSMRYVREESLPITAVKLLSEKGEPLRGDLRMVVRLRLGIVMGKEYTAAELNQLMNSIYGSFFFSKVTYEFEHNETGLTLVVRVKESAPAYLKFALHYDTKESAGVIVGSEVRNLLLPQSRLSATIDLSDRIKARGVFHKYLGHRLSWWLRFTGELSNYKLSDVFLYFENNSTLYDRYINQTIALGKNMLNNNAIYLSGGYHTMFINRDVKFFSFMDAPKQIFEGSYWSVGLTFERNMFDRKFFPTKGSSLKLEARAFLDNNMDVRFGDNPEDKYLSSILTPPSGFSCGSYYSALLDYNVLCPILPRVALCSNLYLGIGTYGNNFFGESSYIYPYAKFYVGGVETRRMANYARGVGFQSGELSVGNVAVASLDLRYNFYRKLYLVPSVSYSTGASKPTDLFKDALKVNDAFIGYGASLMVDSFLGPISFSVFRGTDIGTWRSYFSFGYKF</sequence>
<gene>
    <name evidence="7" type="ORF">CLV25_12221</name>
</gene>
<feature type="signal peptide" evidence="5">
    <location>
        <begin position="1"/>
        <end position="20"/>
    </location>
</feature>
<keyword evidence="1 4" id="KW-0378">Hydrolase</keyword>
<dbReference type="CDD" id="cd07205">
    <property type="entry name" value="Pat_PNPLA6_PNPLA7_NTE1_like"/>
    <property type="match status" value="1"/>
</dbReference>
<dbReference type="Gene3D" id="3.40.1090.10">
    <property type="entry name" value="Cytosolic phospholipase A2 catalytic domain"/>
    <property type="match status" value="2"/>
</dbReference>
<dbReference type="InterPro" id="IPR043864">
    <property type="entry name" value="Omp85-like_dom"/>
</dbReference>
<name>A0A4R2E5U9_9BACT</name>
<feature type="active site" description="Nucleophile" evidence="4">
    <location>
        <position position="61"/>
    </location>
</feature>
<dbReference type="RefSeq" id="WP_131840553.1">
    <property type="nucleotide sequence ID" value="NZ_SLWB01000022.1"/>
</dbReference>
<keyword evidence="2 4" id="KW-0442">Lipid degradation</keyword>